<dbReference type="EMBL" id="ABYS02000009">
    <property type="protein sequence ID" value="EEP20818.1"/>
    <property type="molecule type" value="Genomic_DNA"/>
</dbReference>
<proteinExistence type="predicted"/>
<organism evidence="1 2">
    <name type="scientific">Bifidobacterium angulatum DSM 20098 = JCM 7096</name>
    <dbReference type="NCBI Taxonomy" id="518635"/>
    <lineage>
        <taxon>Bacteria</taxon>
        <taxon>Bacillati</taxon>
        <taxon>Actinomycetota</taxon>
        <taxon>Actinomycetes</taxon>
        <taxon>Bifidobacteriales</taxon>
        <taxon>Bifidobacteriaceae</taxon>
        <taxon>Bifidobacterium</taxon>
    </lineage>
</organism>
<accession>C4FGC2</accession>
<sequence>MLRRRARRNHRSWLRSVGQIQGATRGGASALACTAIAGNPGP</sequence>
<name>C4FGC2_9BIFI</name>
<evidence type="ECO:0000313" key="1">
    <source>
        <dbReference type="EMBL" id="EEP20818.1"/>
    </source>
</evidence>
<reference evidence="1" key="1">
    <citation type="submission" date="2009-04" db="EMBL/GenBank/DDBJ databases">
        <authorList>
            <person name="Weinstock G."/>
            <person name="Sodergren E."/>
            <person name="Clifton S."/>
            <person name="Fulton L."/>
            <person name="Fulton B."/>
            <person name="Courtney L."/>
            <person name="Fronick C."/>
            <person name="Harrison M."/>
            <person name="Strong C."/>
            <person name="Farmer C."/>
            <person name="Delahaunty K."/>
            <person name="Markovic C."/>
            <person name="Hall O."/>
            <person name="Minx P."/>
            <person name="Tomlinson C."/>
            <person name="Mitreva M."/>
            <person name="Nelson J."/>
            <person name="Hou S."/>
            <person name="Wollam A."/>
            <person name="Pepin K.H."/>
            <person name="Johnson M."/>
            <person name="Bhonagiri V."/>
            <person name="Nash W.E."/>
            <person name="Warren W."/>
            <person name="Chinwalla A."/>
            <person name="Mardis E.R."/>
            <person name="Wilson R.K."/>
        </authorList>
    </citation>
    <scope>NUCLEOTIDE SEQUENCE [LARGE SCALE GENOMIC DNA]</scope>
    <source>
        <strain evidence="1">DSM 20098</strain>
    </source>
</reference>
<dbReference type="HOGENOM" id="CLU_3247852_0_0_11"/>
<keyword evidence="2" id="KW-1185">Reference proteome</keyword>
<evidence type="ECO:0000313" key="2">
    <source>
        <dbReference type="Proteomes" id="UP000006408"/>
    </source>
</evidence>
<comment type="caution">
    <text evidence="1">The sequence shown here is derived from an EMBL/GenBank/DDBJ whole genome shotgun (WGS) entry which is preliminary data.</text>
</comment>
<gene>
    <name evidence="1" type="ORF">BIFANG_03391</name>
</gene>
<dbReference type="Proteomes" id="UP000006408">
    <property type="component" value="Unassembled WGS sequence"/>
</dbReference>
<protein>
    <submittedName>
        <fullName evidence="1">Uncharacterized protein</fullName>
    </submittedName>
</protein>
<dbReference type="AlphaFoldDB" id="C4FGC2"/>